<dbReference type="InterPro" id="IPR056411">
    <property type="entry name" value="CysS_C"/>
</dbReference>
<organism evidence="4 5">
    <name type="scientific">Gordonia aichiensis NBRC 108223</name>
    <dbReference type="NCBI Taxonomy" id="1220583"/>
    <lineage>
        <taxon>Bacteria</taxon>
        <taxon>Bacillati</taxon>
        <taxon>Actinomycetota</taxon>
        <taxon>Actinomycetes</taxon>
        <taxon>Mycobacteriales</taxon>
        <taxon>Gordoniaceae</taxon>
        <taxon>Gordonia</taxon>
    </lineage>
</organism>
<evidence type="ECO:0000256" key="1">
    <source>
        <dbReference type="SAM" id="Phobius"/>
    </source>
</evidence>
<keyword evidence="1" id="KW-0472">Membrane</keyword>
<proteinExistence type="predicted"/>
<feature type="domain" description="YqeB PH" evidence="3">
    <location>
        <begin position="8"/>
        <end position="156"/>
    </location>
</feature>
<dbReference type="RefSeq" id="WP_005178279.1">
    <property type="nucleotide sequence ID" value="NZ_BANR01000024.1"/>
</dbReference>
<keyword evidence="1" id="KW-0812">Transmembrane</keyword>
<comment type="caution">
    <text evidence="4">The sequence shown here is derived from an EMBL/GenBank/DDBJ whole genome shotgun (WGS) entry which is preliminary data.</text>
</comment>
<keyword evidence="1" id="KW-1133">Transmembrane helix</keyword>
<dbReference type="Pfam" id="PF23494">
    <property type="entry name" value="bPH_10"/>
    <property type="match status" value="1"/>
</dbReference>
<feature type="transmembrane region" description="Helical" evidence="1">
    <location>
        <begin position="20"/>
        <end position="41"/>
    </location>
</feature>
<protein>
    <submittedName>
        <fullName evidence="4">Uncharacterized protein</fullName>
    </submittedName>
</protein>
<feature type="transmembrane region" description="Helical" evidence="1">
    <location>
        <begin position="53"/>
        <end position="77"/>
    </location>
</feature>
<dbReference type="OrthoDB" id="5145029at2"/>
<name>L7KRA6_9ACTN</name>
<accession>L7KRA6</accession>
<dbReference type="EMBL" id="BANR01000024">
    <property type="protein sequence ID" value="GAC50462.1"/>
    <property type="molecule type" value="Genomic_DNA"/>
</dbReference>
<reference evidence="4 5" key="1">
    <citation type="submission" date="2012-12" db="EMBL/GenBank/DDBJ databases">
        <title>Whole genome shotgun sequence of Gordonia aichiensis NBRC 108223.</title>
        <authorList>
            <person name="Isaki-Nakamura S."/>
            <person name="Hosoyama A."/>
            <person name="Tsuchikane K."/>
            <person name="Ando Y."/>
            <person name="Baba S."/>
            <person name="Ohji S."/>
            <person name="Hamada M."/>
            <person name="Tamura T."/>
            <person name="Yamazoe A."/>
            <person name="Yamazaki S."/>
            <person name="Fujita N."/>
        </authorList>
    </citation>
    <scope>NUCLEOTIDE SEQUENCE [LARGE SCALE GENOMIC DNA]</scope>
    <source>
        <strain evidence="4 5">NBRC 108223</strain>
    </source>
</reference>
<evidence type="ECO:0000259" key="3">
    <source>
        <dbReference type="Pfam" id="PF23494"/>
    </source>
</evidence>
<dbReference type="AlphaFoldDB" id="L7KRA6"/>
<evidence type="ECO:0000259" key="2">
    <source>
        <dbReference type="Pfam" id="PF23493"/>
    </source>
</evidence>
<evidence type="ECO:0000313" key="4">
    <source>
        <dbReference type="EMBL" id="GAC50462.1"/>
    </source>
</evidence>
<sequence>MAESTIDVSISQRWVIGMSLAGAVLGCGAAFLVGPLVNWLLGLAGDAPGPLRLAAGLPLIWAIPILTLAGCFTGLWFGREWQKENGTITITVEGMTVHRAGSIRHVARERIGGAFTDGHDLVVTDTATNELLRVTTDRVLVDRLRGAFERLDYPWHGTRDPYDDAFAAWVDGSGLLDAHTHDLFRARERALADDLPGTAENARDELRDLGIAVRARGGGQQYRLARGSELG</sequence>
<dbReference type="Pfam" id="PF23493">
    <property type="entry name" value="CysS_C"/>
    <property type="match status" value="1"/>
</dbReference>
<feature type="domain" description="Cysteinyl-tRNA ligase anticodon binding" evidence="2">
    <location>
        <begin position="176"/>
        <end position="223"/>
    </location>
</feature>
<dbReference type="InterPro" id="IPR057798">
    <property type="entry name" value="PH_YqeB"/>
</dbReference>
<gene>
    <name evidence="4" type="ORF">GOACH_24_00830</name>
</gene>
<dbReference type="eggNOG" id="ENOG50338UK">
    <property type="taxonomic scope" value="Bacteria"/>
</dbReference>
<evidence type="ECO:0000313" key="5">
    <source>
        <dbReference type="Proteomes" id="UP000010988"/>
    </source>
</evidence>
<dbReference type="Proteomes" id="UP000010988">
    <property type="component" value="Unassembled WGS sequence"/>
</dbReference>
<keyword evidence="5" id="KW-1185">Reference proteome</keyword>
<dbReference type="STRING" id="1220583.GOACH_24_00830"/>